<sequence length="25" mass="2853">MPRCRGRCAMKALRAYRKALLTSKA</sequence>
<protein>
    <submittedName>
        <fullName evidence="1">Uncharacterized protein</fullName>
    </submittedName>
</protein>
<evidence type="ECO:0000313" key="1">
    <source>
        <dbReference type="EMBL" id="KAF9730412.1"/>
    </source>
</evidence>
<dbReference type="EMBL" id="WJXW01000014">
    <property type="protein sequence ID" value="KAF9730412.1"/>
    <property type="molecule type" value="Genomic_DNA"/>
</dbReference>
<dbReference type="AlphaFoldDB" id="A0A9P6G798"/>
<gene>
    <name evidence="1" type="ORF">PMIN01_11281</name>
</gene>
<keyword evidence="2" id="KW-1185">Reference proteome</keyword>
<accession>A0A9P6G798</accession>
<dbReference type="Proteomes" id="UP000756921">
    <property type="component" value="Unassembled WGS sequence"/>
</dbReference>
<organism evidence="1 2">
    <name type="scientific">Paraphaeosphaeria minitans</name>
    <dbReference type="NCBI Taxonomy" id="565426"/>
    <lineage>
        <taxon>Eukaryota</taxon>
        <taxon>Fungi</taxon>
        <taxon>Dikarya</taxon>
        <taxon>Ascomycota</taxon>
        <taxon>Pezizomycotina</taxon>
        <taxon>Dothideomycetes</taxon>
        <taxon>Pleosporomycetidae</taxon>
        <taxon>Pleosporales</taxon>
        <taxon>Massarineae</taxon>
        <taxon>Didymosphaeriaceae</taxon>
        <taxon>Paraphaeosphaeria</taxon>
    </lineage>
</organism>
<evidence type="ECO:0000313" key="2">
    <source>
        <dbReference type="Proteomes" id="UP000756921"/>
    </source>
</evidence>
<proteinExistence type="predicted"/>
<reference evidence="1" key="1">
    <citation type="journal article" date="2020" name="Mol. Plant Microbe Interact.">
        <title>Genome Sequence of the Biocontrol Agent Coniothyrium minitans strain Conio (IMI 134523).</title>
        <authorList>
            <person name="Patel D."/>
            <person name="Shittu T.A."/>
            <person name="Baroncelli R."/>
            <person name="Muthumeenakshi S."/>
            <person name="Osborne T.H."/>
            <person name="Janganan T.K."/>
            <person name="Sreenivasaprasad S."/>
        </authorList>
    </citation>
    <scope>NUCLEOTIDE SEQUENCE</scope>
    <source>
        <strain evidence="1">Conio</strain>
    </source>
</reference>
<comment type="caution">
    <text evidence="1">The sequence shown here is derived from an EMBL/GenBank/DDBJ whole genome shotgun (WGS) entry which is preliminary data.</text>
</comment>
<name>A0A9P6G798_9PLEO</name>